<accession>A0AAP3DEW3</accession>
<dbReference type="PANTHER" id="PTHR37813:SF1">
    <property type="entry name" value="FELS-2 PROPHAGE PROTEIN"/>
    <property type="match status" value="1"/>
</dbReference>
<keyword evidence="2" id="KW-0472">Membrane</keyword>
<dbReference type="EMBL" id="JAPTNE010000003">
    <property type="protein sequence ID" value="MCZ0805835.1"/>
    <property type="molecule type" value="Genomic_DNA"/>
</dbReference>
<keyword evidence="2" id="KW-1133">Transmembrane helix</keyword>
<evidence type="ECO:0008006" key="5">
    <source>
        <dbReference type="Google" id="ProtNLM"/>
    </source>
</evidence>
<sequence>MAQTFARGGPEAKKSFDQILQMIAAIEDPVQRNTVGVGLMGTQFEDLEAPVIAAMGTAQKQFDRTKDTMDKVNQAKIDSPGQALALIGRQIETGLLIPLGKVLLPMLMGVSEGIAFFTEHIDVLGPAVGGIAVVILGALVPAMWASATAGWAMVAPFMPIIATALLVGAAIAGVILIFKNWGAIGPWLAQKWLAFKTWTIGIFNSVLQFFQTWGLTILVILSGPVAWVVALIVKYWDQIKAFTVTTFTNIWSSITNTWNSITGFLSGINLFEIGRNVIQGMIDGIGSMATALMDKMTAIGDGITDKIKTILGIHSPSRVMMDVGFYTGEGLAQGIESTQARVAAASTGLADDVTAPHHDTPAASLPPTTAAGVGVSPGAGGGTVRMEIVIKIDASGGADAKQTSGAIATELKPRLQEIIQSAARRLGVVLVVEET</sequence>
<evidence type="ECO:0000256" key="2">
    <source>
        <dbReference type="SAM" id="Phobius"/>
    </source>
</evidence>
<gene>
    <name evidence="3" type="ORF">O0554_02725</name>
</gene>
<feature type="transmembrane region" description="Helical" evidence="2">
    <location>
        <begin position="123"/>
        <end position="145"/>
    </location>
</feature>
<organism evidence="3 4">
    <name type="scientific">Brevibacillus laterosporus</name>
    <name type="common">Bacillus laterosporus</name>
    <dbReference type="NCBI Taxonomy" id="1465"/>
    <lineage>
        <taxon>Bacteria</taxon>
        <taxon>Bacillati</taxon>
        <taxon>Bacillota</taxon>
        <taxon>Bacilli</taxon>
        <taxon>Bacillales</taxon>
        <taxon>Paenibacillaceae</taxon>
        <taxon>Brevibacillus</taxon>
    </lineage>
</organism>
<feature type="transmembrane region" description="Helical" evidence="2">
    <location>
        <begin position="95"/>
        <end position="117"/>
    </location>
</feature>
<feature type="transmembrane region" description="Helical" evidence="2">
    <location>
        <begin position="213"/>
        <end position="233"/>
    </location>
</feature>
<name>A0AAP3DEW3_BRELA</name>
<keyword evidence="2" id="KW-0812">Transmembrane</keyword>
<dbReference type="PANTHER" id="PTHR37813">
    <property type="entry name" value="FELS-2 PROPHAGE PROTEIN"/>
    <property type="match status" value="1"/>
</dbReference>
<feature type="region of interest" description="Disordered" evidence="1">
    <location>
        <begin position="352"/>
        <end position="377"/>
    </location>
</feature>
<dbReference type="AlphaFoldDB" id="A0AAP3DEW3"/>
<protein>
    <recommendedName>
        <fullName evidence="5">Phage tail tape measure protein</fullName>
    </recommendedName>
</protein>
<dbReference type="Proteomes" id="UP001077662">
    <property type="component" value="Unassembled WGS sequence"/>
</dbReference>
<reference evidence="3" key="1">
    <citation type="submission" date="2022-09" db="EMBL/GenBank/DDBJ databases">
        <title>Genome analysis and characterization of larvicidal activity of Brevibacillus strains.</title>
        <authorList>
            <person name="Patrusheva E.V."/>
            <person name="Izotova A.O."/>
            <person name="Toshchakov S.V."/>
            <person name="Sineoky S.P."/>
        </authorList>
    </citation>
    <scope>NUCLEOTIDE SEQUENCE</scope>
    <source>
        <strain evidence="3">VKPM_B-13247</strain>
    </source>
</reference>
<evidence type="ECO:0000256" key="1">
    <source>
        <dbReference type="SAM" id="MobiDB-lite"/>
    </source>
</evidence>
<comment type="caution">
    <text evidence="3">The sequence shown here is derived from an EMBL/GenBank/DDBJ whole genome shotgun (WGS) entry which is preliminary data.</text>
</comment>
<feature type="transmembrane region" description="Helical" evidence="2">
    <location>
        <begin position="157"/>
        <end position="178"/>
    </location>
</feature>
<proteinExistence type="predicted"/>
<evidence type="ECO:0000313" key="4">
    <source>
        <dbReference type="Proteomes" id="UP001077662"/>
    </source>
</evidence>
<evidence type="ECO:0000313" key="3">
    <source>
        <dbReference type="EMBL" id="MCZ0805835.1"/>
    </source>
</evidence>
<feature type="compositionally biased region" description="Low complexity" evidence="1">
    <location>
        <begin position="361"/>
        <end position="374"/>
    </location>
</feature>
<dbReference type="RefSeq" id="WP_258432823.1">
    <property type="nucleotide sequence ID" value="NZ_JANSGW010000003.1"/>
</dbReference>